<keyword evidence="10" id="KW-0175">Coiled coil</keyword>
<comment type="subcellular location">
    <subcellularLocation>
        <location evidence="9">Cytoplasm</location>
    </subcellularLocation>
</comment>
<sequence>MDQLTKIKELVTPILQEEDILLYDVKWHTEGKNRILQISIMRKDGSMDIDTCAEMSEKISVKLDEEDLIASEYFLEVCSPGAERELRSDEEIQHAVGEYVYVKLKNPKNGLDEVKGDLTAYENGIAYINYMAKAFRKHIEIPDALVRVDVNDANGDIKVYQQRRIVEKVEDDELEISLEDAKKVNQDLELDGVVEEEVDITQLGRAAVILAKNVMKQKIREAEKLVVYEEYCDKVEEMVIGTIESVEEKFCIVNIGKTLALMPKNQQIPNEHYHEGERIRVVITEVNKETKGAQVLVSRGDATLVKRLFEKEVPEIYQGVIEIKAIAREAGERTKMAVYSHNENIDPIGACIGPRGSRVQAIIDELNGEKIDIFEWSEDVSELIKNSLSPAEVLAVIPSEERKGALLVVVPDNQLSLAIGKRGKNARLAVKLTGNKIDIKSESDMEASGIDWKAIAVKQREEYLAAQAEAKALAQQEIFENAQEEEALTLDDAGVVFEESYIPEEEEEAVEIETQVVEETAVEDEKTSVENDLEEAARIAKEKQRQQGLNVKEKQEYTSKFESLADASTKTEAAPSKPKYKKHEEEIPHKATFDLSKKEYEMKPIYSEEELEEIERAQQEEEENDWIHDDIDFDEYDEYYDN</sequence>
<dbReference type="InterPro" id="IPR010213">
    <property type="entry name" value="TF_NusA"/>
</dbReference>
<dbReference type="GO" id="GO:0006353">
    <property type="term" value="P:DNA-templated transcription termination"/>
    <property type="evidence" value="ECO:0007669"/>
    <property type="project" value="UniProtKB-UniRule"/>
</dbReference>
<dbReference type="SUPFAM" id="SSF54814">
    <property type="entry name" value="Prokaryotic type KH domain (KH-domain type II)"/>
    <property type="match status" value="2"/>
</dbReference>
<evidence type="ECO:0000256" key="6">
    <source>
        <dbReference type="ARBA" id="ARBA00023015"/>
    </source>
</evidence>
<dbReference type="InterPro" id="IPR036555">
    <property type="entry name" value="NusA_N_sf"/>
</dbReference>
<dbReference type="SMART" id="SM00322">
    <property type="entry name" value="KH"/>
    <property type="match status" value="2"/>
</dbReference>
<dbReference type="CDD" id="cd22529">
    <property type="entry name" value="KH-II_NusA_rpt2"/>
    <property type="match status" value="1"/>
</dbReference>
<feature type="coiled-coil region" evidence="10">
    <location>
        <begin position="456"/>
        <end position="485"/>
    </location>
</feature>
<dbReference type="RefSeq" id="WP_163051404.1">
    <property type="nucleotide sequence ID" value="NZ_AP019695.1"/>
</dbReference>
<dbReference type="InterPro" id="IPR058582">
    <property type="entry name" value="KH_NusA_2nd"/>
</dbReference>
<comment type="similarity">
    <text evidence="9">Belongs to the RimP family.</text>
</comment>
<evidence type="ECO:0000256" key="3">
    <source>
        <dbReference type="ARBA" id="ARBA00022517"/>
    </source>
</evidence>
<feature type="compositionally biased region" description="Basic and acidic residues" evidence="11">
    <location>
        <begin position="614"/>
        <end position="630"/>
    </location>
</feature>
<dbReference type="InterPro" id="IPR036847">
    <property type="entry name" value="RimP_C_sf"/>
</dbReference>
<dbReference type="InterPro" id="IPR035956">
    <property type="entry name" value="RimP_N_sf"/>
</dbReference>
<feature type="compositionally biased region" description="Acidic residues" evidence="11">
    <location>
        <begin position="631"/>
        <end position="642"/>
    </location>
</feature>
<dbReference type="HAMAP" id="MF_00945_B">
    <property type="entry name" value="NusA_B"/>
    <property type="match status" value="1"/>
</dbReference>
<dbReference type="Pfam" id="PF00575">
    <property type="entry name" value="S1"/>
    <property type="match status" value="1"/>
</dbReference>
<dbReference type="InterPro" id="IPR012340">
    <property type="entry name" value="NA-bd_OB-fold"/>
</dbReference>
<dbReference type="KEGG" id="aarg:Aargi30884_04120"/>
<evidence type="ECO:0000313" key="14">
    <source>
        <dbReference type="Proteomes" id="UP000464754"/>
    </source>
</evidence>
<dbReference type="NCBIfam" id="TIGR01953">
    <property type="entry name" value="NusA"/>
    <property type="match status" value="1"/>
</dbReference>
<dbReference type="SUPFAM" id="SSF75420">
    <property type="entry name" value="YhbC-like, N-terminal domain"/>
    <property type="match status" value="1"/>
</dbReference>
<dbReference type="CDD" id="cd04455">
    <property type="entry name" value="S1_NusA"/>
    <property type="match status" value="1"/>
</dbReference>
<dbReference type="Gene3D" id="3.30.1480.10">
    <property type="entry name" value="NusA, N-terminal domain"/>
    <property type="match status" value="1"/>
</dbReference>
<dbReference type="Gene3D" id="2.40.50.140">
    <property type="entry name" value="Nucleic acid-binding proteins"/>
    <property type="match status" value="1"/>
</dbReference>
<evidence type="ECO:0000256" key="2">
    <source>
        <dbReference type="ARBA" id="ARBA00022490"/>
    </source>
</evidence>
<feature type="compositionally biased region" description="Basic and acidic residues" evidence="11">
    <location>
        <begin position="582"/>
        <end position="595"/>
    </location>
</feature>
<dbReference type="GO" id="GO:0031564">
    <property type="term" value="P:transcription antitermination"/>
    <property type="evidence" value="ECO:0007669"/>
    <property type="project" value="UniProtKB-UniRule"/>
</dbReference>
<dbReference type="Pfam" id="PF13184">
    <property type="entry name" value="KH_NusA_1st"/>
    <property type="match status" value="1"/>
</dbReference>
<comment type="function">
    <text evidence="9">Required for maturation of 30S ribosomal subunits.</text>
</comment>
<evidence type="ECO:0000256" key="9">
    <source>
        <dbReference type="HAMAP-Rule" id="MF_01077"/>
    </source>
</evidence>
<evidence type="ECO:0000256" key="5">
    <source>
        <dbReference type="ARBA" id="ARBA00022884"/>
    </source>
</evidence>
<keyword evidence="7 8" id="KW-0804">Transcription</keyword>
<feature type="domain" description="S1 motif" evidence="12">
    <location>
        <begin position="236"/>
        <end position="299"/>
    </location>
</feature>
<dbReference type="FunFam" id="3.30.300.20:FF:000005">
    <property type="entry name" value="Transcription termination/antitermination protein NusA"/>
    <property type="match status" value="1"/>
</dbReference>
<dbReference type="InterPro" id="IPR028998">
    <property type="entry name" value="RimP_C"/>
</dbReference>
<feature type="region of interest" description="Disordered" evidence="11">
    <location>
        <begin position="613"/>
        <end position="642"/>
    </location>
</feature>
<dbReference type="InterPro" id="IPR009019">
    <property type="entry name" value="KH_sf_prok-type"/>
</dbReference>
<dbReference type="InterPro" id="IPR030842">
    <property type="entry name" value="TF_NusA_bacterial"/>
</dbReference>
<dbReference type="Pfam" id="PF26594">
    <property type="entry name" value="KH_NusA_2nd"/>
    <property type="match status" value="1"/>
</dbReference>
<dbReference type="PANTHER" id="PTHR22648:SF0">
    <property type="entry name" value="TRANSCRIPTION TERMINATION_ANTITERMINATION PROTEIN NUSA"/>
    <property type="match status" value="1"/>
</dbReference>
<evidence type="ECO:0000256" key="10">
    <source>
        <dbReference type="SAM" id="Coils"/>
    </source>
</evidence>
<dbReference type="InterPro" id="IPR028989">
    <property type="entry name" value="RimP_N"/>
</dbReference>
<evidence type="ECO:0000256" key="8">
    <source>
        <dbReference type="HAMAP-Rule" id="MF_00945"/>
    </source>
</evidence>
<dbReference type="InterPro" id="IPR015946">
    <property type="entry name" value="KH_dom-like_a/b"/>
</dbReference>
<name>A0A6N4TFI5_9FIRM</name>
<keyword evidence="4 8" id="KW-0889">Transcription antitermination</keyword>
<dbReference type="InterPro" id="IPR004087">
    <property type="entry name" value="KH_dom"/>
</dbReference>
<dbReference type="GO" id="GO:0003700">
    <property type="term" value="F:DNA-binding transcription factor activity"/>
    <property type="evidence" value="ECO:0007669"/>
    <property type="project" value="InterPro"/>
</dbReference>
<evidence type="ECO:0000256" key="4">
    <source>
        <dbReference type="ARBA" id="ARBA00022814"/>
    </source>
</evidence>
<proteinExistence type="inferred from homology"/>
<dbReference type="Gene3D" id="3.30.300.70">
    <property type="entry name" value="RimP-like superfamily, N-terminal"/>
    <property type="match status" value="1"/>
</dbReference>
<feature type="compositionally biased region" description="Basic and acidic residues" evidence="11">
    <location>
        <begin position="541"/>
        <end position="559"/>
    </location>
</feature>
<evidence type="ECO:0000313" key="13">
    <source>
        <dbReference type="EMBL" id="BBK21509.1"/>
    </source>
</evidence>
<feature type="compositionally biased region" description="Polar residues" evidence="11">
    <location>
        <begin position="560"/>
        <end position="571"/>
    </location>
</feature>
<feature type="region of interest" description="Disordered" evidence="11">
    <location>
        <begin position="541"/>
        <end position="595"/>
    </location>
</feature>
<dbReference type="PANTHER" id="PTHR22648">
    <property type="entry name" value="TRANSCRIPTION TERMINATION FACTOR NUSA"/>
    <property type="match status" value="1"/>
</dbReference>
<dbReference type="FunFam" id="3.30.300.20:FF:000002">
    <property type="entry name" value="Transcription termination/antitermination protein NusA"/>
    <property type="match status" value="1"/>
</dbReference>
<comment type="subunit">
    <text evidence="8">Monomer. Binds directly to the core enzyme of the DNA-dependent RNA polymerase and to nascent RNA.</text>
</comment>
<organism evidence="13 14">
    <name type="scientific">Amedibacterium intestinale</name>
    <dbReference type="NCBI Taxonomy" id="2583452"/>
    <lineage>
        <taxon>Bacteria</taxon>
        <taxon>Bacillati</taxon>
        <taxon>Bacillota</taxon>
        <taxon>Erysipelotrichia</taxon>
        <taxon>Erysipelotrichales</taxon>
        <taxon>Erysipelotrichaceae</taxon>
        <taxon>Amedibacterium</taxon>
    </lineage>
</organism>
<gene>
    <name evidence="9" type="primary">rimP</name>
    <name evidence="8" type="synonym">nusA</name>
    <name evidence="13" type="ORF">Aargi30884_04120</name>
</gene>
<keyword evidence="3 9" id="KW-0690">Ribosome biogenesis</keyword>
<evidence type="ECO:0000256" key="11">
    <source>
        <dbReference type="SAM" id="MobiDB-lite"/>
    </source>
</evidence>
<dbReference type="Gene3D" id="3.30.300.20">
    <property type="match status" value="2"/>
</dbReference>
<dbReference type="CDD" id="cd01734">
    <property type="entry name" value="YlxS_C"/>
    <property type="match status" value="1"/>
</dbReference>
<comment type="function">
    <text evidence="8">Participates in both transcription termination and antitermination.</text>
</comment>
<dbReference type="CDD" id="cd02134">
    <property type="entry name" value="KH-II_NusA_rpt1"/>
    <property type="match status" value="1"/>
</dbReference>
<keyword evidence="1 8" id="KW-0806">Transcription termination</keyword>
<dbReference type="HAMAP" id="MF_01077">
    <property type="entry name" value="RimP"/>
    <property type="match status" value="1"/>
</dbReference>
<dbReference type="SMART" id="SM00316">
    <property type="entry name" value="S1"/>
    <property type="match status" value="1"/>
</dbReference>
<reference evidence="14" key="1">
    <citation type="submission" date="2019-05" db="EMBL/GenBank/DDBJ databases">
        <title>Complete genome sequencing of Absiella argi strain JCM 30884.</title>
        <authorList>
            <person name="Sakamoto M."/>
            <person name="Murakami T."/>
            <person name="Mori H."/>
        </authorList>
    </citation>
    <scope>NUCLEOTIDE SEQUENCE [LARGE SCALE GENOMIC DNA]</scope>
    <source>
        <strain evidence="14">JCM 30884</strain>
    </source>
</reference>
<dbReference type="Pfam" id="PF02576">
    <property type="entry name" value="RimP_N"/>
    <property type="match status" value="1"/>
</dbReference>
<dbReference type="SUPFAM" id="SSF74942">
    <property type="entry name" value="YhbC-like, C-terminal domain"/>
    <property type="match status" value="1"/>
</dbReference>
<dbReference type="InterPro" id="IPR013735">
    <property type="entry name" value="TF_NusA_N"/>
</dbReference>
<keyword evidence="2 9" id="KW-0963">Cytoplasm</keyword>
<keyword evidence="14" id="KW-1185">Reference proteome</keyword>
<dbReference type="PROSITE" id="PS50126">
    <property type="entry name" value="S1"/>
    <property type="match status" value="1"/>
</dbReference>
<dbReference type="EMBL" id="AP019695">
    <property type="protein sequence ID" value="BBK21509.1"/>
    <property type="molecule type" value="Genomic_DNA"/>
</dbReference>
<evidence type="ECO:0000256" key="1">
    <source>
        <dbReference type="ARBA" id="ARBA00022472"/>
    </source>
</evidence>
<evidence type="ECO:0000256" key="7">
    <source>
        <dbReference type="ARBA" id="ARBA00023163"/>
    </source>
</evidence>
<dbReference type="Proteomes" id="UP000464754">
    <property type="component" value="Chromosome"/>
</dbReference>
<dbReference type="InterPro" id="IPR025249">
    <property type="entry name" value="TF_NusA_KH_1st"/>
</dbReference>
<evidence type="ECO:0000259" key="12">
    <source>
        <dbReference type="PROSITE" id="PS50126"/>
    </source>
</evidence>
<accession>A0A6N4TFI5</accession>
<protein>
    <recommendedName>
        <fullName evidence="8 9">Multifunctional fusion protein</fullName>
    </recommendedName>
    <domain>
        <recommendedName>
            <fullName evidence="8">Transcription termination/antitermination protein NusA</fullName>
        </recommendedName>
    </domain>
    <domain>
        <recommendedName>
            <fullName evidence="9">Ribosome maturation factor RimP</fullName>
        </recommendedName>
    </domain>
</protein>
<dbReference type="InterPro" id="IPR003029">
    <property type="entry name" value="S1_domain"/>
</dbReference>
<dbReference type="Pfam" id="PF08529">
    <property type="entry name" value="NusA_N"/>
    <property type="match status" value="1"/>
</dbReference>
<dbReference type="AlphaFoldDB" id="A0A6N4TFI5"/>
<dbReference type="GO" id="GO:0005829">
    <property type="term" value="C:cytosol"/>
    <property type="evidence" value="ECO:0007669"/>
    <property type="project" value="TreeGrafter"/>
</dbReference>
<comment type="similarity">
    <text evidence="8">Belongs to the NusA family.</text>
</comment>
<keyword evidence="6 8" id="KW-0805">Transcription regulation</keyword>
<keyword evidence="5 8" id="KW-0694">RNA-binding</keyword>
<dbReference type="SUPFAM" id="SSF50249">
    <property type="entry name" value="Nucleic acid-binding proteins"/>
    <property type="match status" value="1"/>
</dbReference>
<dbReference type="InterPro" id="IPR003728">
    <property type="entry name" value="Ribosome_maturation_RimP"/>
</dbReference>
<dbReference type="SUPFAM" id="SSF69705">
    <property type="entry name" value="Transcription factor NusA, N-terminal domain"/>
    <property type="match status" value="1"/>
</dbReference>
<dbReference type="PROSITE" id="PS50084">
    <property type="entry name" value="KH_TYPE_1"/>
    <property type="match status" value="1"/>
</dbReference>
<dbReference type="GO" id="GO:0003723">
    <property type="term" value="F:RNA binding"/>
    <property type="evidence" value="ECO:0007669"/>
    <property type="project" value="UniProtKB-UniRule"/>
</dbReference>
<dbReference type="GO" id="GO:0042274">
    <property type="term" value="P:ribosomal small subunit biogenesis"/>
    <property type="evidence" value="ECO:0007669"/>
    <property type="project" value="UniProtKB-UniRule"/>
</dbReference>